<evidence type="ECO:0000313" key="3">
    <source>
        <dbReference type="Proteomes" id="UP000238916"/>
    </source>
</evidence>
<organism evidence="2 3">
    <name type="scientific">Candidatus Desulfosporosinus infrequens</name>
    <dbReference type="NCBI Taxonomy" id="2043169"/>
    <lineage>
        <taxon>Bacteria</taxon>
        <taxon>Bacillati</taxon>
        <taxon>Bacillota</taxon>
        <taxon>Clostridia</taxon>
        <taxon>Eubacteriales</taxon>
        <taxon>Desulfitobacteriaceae</taxon>
        <taxon>Desulfosporosinus</taxon>
    </lineage>
</organism>
<dbReference type="AlphaFoldDB" id="A0A2U3K2C8"/>
<evidence type="ECO:0000256" key="1">
    <source>
        <dbReference type="SAM" id="Phobius"/>
    </source>
</evidence>
<dbReference type="Proteomes" id="UP000238916">
    <property type="component" value="Unassembled WGS sequence"/>
</dbReference>
<sequence>MNETLVMSKPEEKHIGLVTIFLIFFKMSLTAFGPAMISLH</sequence>
<keyword evidence="1" id="KW-0812">Transmembrane</keyword>
<keyword evidence="1" id="KW-0472">Membrane</keyword>
<dbReference type="EMBL" id="OMOF01000031">
    <property type="protein sequence ID" value="SPF33834.1"/>
    <property type="molecule type" value="Genomic_DNA"/>
</dbReference>
<name>A0A2U3K2C8_9FIRM</name>
<keyword evidence="1" id="KW-1133">Transmembrane helix</keyword>
<evidence type="ECO:0000313" key="2">
    <source>
        <dbReference type="EMBL" id="SPF33834.1"/>
    </source>
</evidence>
<feature type="transmembrane region" description="Helical" evidence="1">
    <location>
        <begin position="15"/>
        <end position="37"/>
    </location>
</feature>
<reference evidence="3" key="1">
    <citation type="submission" date="2018-02" db="EMBL/GenBank/DDBJ databases">
        <authorList>
            <person name="Hausmann B."/>
        </authorList>
    </citation>
    <scope>NUCLEOTIDE SEQUENCE [LARGE SCALE GENOMIC DNA]</scope>
    <source>
        <strain evidence="3">Peat soil MAG SbF1</strain>
    </source>
</reference>
<accession>A0A2U3K2C8</accession>
<protein>
    <submittedName>
        <fullName evidence="2">Uncharacterized protein</fullName>
    </submittedName>
</protein>
<gene>
    <name evidence="2" type="ORF">SBF1_1260003</name>
</gene>
<proteinExistence type="predicted"/>